<keyword evidence="8" id="KW-1185">Reference proteome</keyword>
<feature type="coiled-coil region" evidence="4">
    <location>
        <begin position="678"/>
        <end position="712"/>
    </location>
</feature>
<feature type="coiled-coil region" evidence="4">
    <location>
        <begin position="769"/>
        <end position="839"/>
    </location>
</feature>
<evidence type="ECO:0000313" key="7">
    <source>
        <dbReference type="EMBL" id="QQM66965.1"/>
    </source>
</evidence>
<feature type="domain" description="Rad50/SbcC-type AAA" evidence="6">
    <location>
        <begin position="5"/>
        <end position="195"/>
    </location>
</feature>
<comment type="subunit">
    <text evidence="2">Heterodimer of SbcC and SbcD.</text>
</comment>
<feature type="region of interest" description="Disordered" evidence="5">
    <location>
        <begin position="406"/>
        <end position="425"/>
    </location>
</feature>
<accession>A0A7T7M8R4</accession>
<evidence type="ECO:0000256" key="5">
    <source>
        <dbReference type="SAM" id="MobiDB-lite"/>
    </source>
</evidence>
<dbReference type="GO" id="GO:0016887">
    <property type="term" value="F:ATP hydrolysis activity"/>
    <property type="evidence" value="ECO:0007669"/>
    <property type="project" value="InterPro"/>
</dbReference>
<dbReference type="PANTHER" id="PTHR32114">
    <property type="entry name" value="ABC TRANSPORTER ABCH.3"/>
    <property type="match status" value="1"/>
</dbReference>
<feature type="coiled-coil region" evidence="4">
    <location>
        <begin position="992"/>
        <end position="1019"/>
    </location>
</feature>
<evidence type="ECO:0000313" key="8">
    <source>
        <dbReference type="Proteomes" id="UP000595895"/>
    </source>
</evidence>
<keyword evidence="4" id="KW-0175">Coiled coil</keyword>
<dbReference type="InterPro" id="IPR027417">
    <property type="entry name" value="P-loop_NTPase"/>
</dbReference>
<dbReference type="EMBL" id="CP066802">
    <property type="protein sequence ID" value="QQM66965.1"/>
    <property type="molecule type" value="Genomic_DNA"/>
</dbReference>
<feature type="compositionally biased region" description="Low complexity" evidence="5">
    <location>
        <begin position="410"/>
        <end position="421"/>
    </location>
</feature>
<evidence type="ECO:0000256" key="2">
    <source>
        <dbReference type="ARBA" id="ARBA00011322"/>
    </source>
</evidence>
<evidence type="ECO:0000256" key="4">
    <source>
        <dbReference type="SAM" id="Coils"/>
    </source>
</evidence>
<feature type="compositionally biased region" description="Low complexity" evidence="5">
    <location>
        <begin position="278"/>
        <end position="330"/>
    </location>
</feature>
<comment type="similarity">
    <text evidence="1">Belongs to the SMC family. SbcC subfamily.</text>
</comment>
<feature type="compositionally biased region" description="Polar residues" evidence="5">
    <location>
        <begin position="486"/>
        <end position="500"/>
    </location>
</feature>
<evidence type="ECO:0000256" key="3">
    <source>
        <dbReference type="ARBA" id="ARBA00013368"/>
    </source>
</evidence>
<dbReference type="AlphaFoldDB" id="A0A7T7M8R4"/>
<dbReference type="KEGG" id="awe:JG540_07890"/>
<dbReference type="Proteomes" id="UP000595895">
    <property type="component" value="Chromosome"/>
</dbReference>
<dbReference type="Gene3D" id="3.40.50.300">
    <property type="entry name" value="P-loop containing nucleotide triphosphate hydrolases"/>
    <property type="match status" value="2"/>
</dbReference>
<evidence type="ECO:0000259" key="6">
    <source>
        <dbReference type="Pfam" id="PF13476"/>
    </source>
</evidence>
<feature type="region of interest" description="Disordered" evidence="5">
    <location>
        <begin position="230"/>
        <end position="389"/>
    </location>
</feature>
<dbReference type="RefSeq" id="WP_200275158.1">
    <property type="nucleotide sequence ID" value="NZ_CP066802.1"/>
</dbReference>
<evidence type="ECO:0000256" key="1">
    <source>
        <dbReference type="ARBA" id="ARBA00006930"/>
    </source>
</evidence>
<sequence length="1212" mass="126795">MRVHSLTMTAVGPYPGTEQIDFDRFAASGRFLLTGPTGAGKTTIIDAIVFALYGQVADSEDSSKARIRSTHAEATTRTVVELVFSTSAGTYRLRRSPEYQRPKKRGGGTTTEKATAHLWRLADPDASPTEEPVSGPREVGAEVARVVGLSREQLTQTVVLPQGKFAQFLRASSAERHQLLRDVFGTGVYDRVQEQIAERSREAKRRSQAARTNLDATVQHLLTLLSTYDAAGSSGAQPEGDTPAEPGPSSTADRSPQPSPAVSAGDGTAQERPEAEDGGASASATGTGAAGGSSEAGSASGEGAAGGSSEAGSESVAGDEGSAGAAGAAAPPVVLSTADRLLAASAETPPHPERLSQVLDGTLQASSTRLDQLEGQEAQAQQDRDQATHQLEQVRDLANRLERRRRLLEEQAQQEAQAPQQQEREQRLAQAEAAAHTSTPAQVLSRAQASATASVEAATTLLAQPQPAIVEVSSSAQQGLRLLQDATSSPTLETSASSTPGAPEATEALPGAPVQVPAAQPSGSAAAGSLEDPASASPRLPGTLRSKTASPGSGPEAPASRPTGADAQLPGEELLANATQTLTAAAQSTRQQAGTLTALASTEAGLPQREQDLTAQAAALAQAEQDLSQVEAELSARPAQLEALHARLATAQAAQDSLPALKVAHDQAQARHQAAALADQLTQQHTRAQEAVDAAAQAAQQAEEAVHAQRRRWIATTAGNLAAELEADSPCPVCGSTEHPHPAPVEEGTVSRAQVEAAEAHASQARQYLQDTVMQRQSLQERLEAAVTQAGNQGQAHTSAALQAAQQELATAQQAAQPLKDLEEQAAGFTQATARLAQEAAAAKARNQAAAAALQVQQDTLEADTQKVRQAQDGAPSVQARIAALTQRAEAYEACTQALTRCLADAQAVAQAHTDLAQVLRAEGLASLQQAESLRLPPAELKALRTQVDDARAQRQRVRLALAEPEITTLTGQEQADLPAAQEARTQADTRHTQAVRALERARSQHQALEDACTSVQDAATSLQEVTASQAALLRVAALVSGDNDLATPLATWVLVERFQEVLVFANQRLAEMSSGRYQLTHVDHETGSARRKDRGLGLGVIDHLGDQAVRDPKTLSGGETFYVSLSLALALADVVATESGGITMETLFIDEGFGTLDPETLDKVMAELARLQAGGRTVGIVSHVEELRRQIADRIEVRRTATGSTLRQTAT</sequence>
<dbReference type="PANTHER" id="PTHR32114:SF2">
    <property type="entry name" value="ABC TRANSPORTER ABCH.3"/>
    <property type="match status" value="1"/>
</dbReference>
<feature type="region of interest" description="Disordered" evidence="5">
    <location>
        <begin position="486"/>
        <end position="567"/>
    </location>
</feature>
<reference evidence="7 8" key="1">
    <citation type="submission" date="2020-12" db="EMBL/GenBank/DDBJ databases">
        <authorList>
            <person name="Zhou J."/>
        </authorList>
    </citation>
    <scope>NUCLEOTIDE SEQUENCE [LARGE SCALE GENOMIC DNA]</scope>
    <source>
        <strain evidence="7 8">CCUG 61299</strain>
    </source>
</reference>
<dbReference type="InterPro" id="IPR038729">
    <property type="entry name" value="Rad50/SbcC_AAA"/>
</dbReference>
<dbReference type="GO" id="GO:0006302">
    <property type="term" value="P:double-strand break repair"/>
    <property type="evidence" value="ECO:0007669"/>
    <property type="project" value="InterPro"/>
</dbReference>
<dbReference type="SUPFAM" id="SSF52540">
    <property type="entry name" value="P-loop containing nucleoside triphosphate hydrolases"/>
    <property type="match status" value="1"/>
</dbReference>
<dbReference type="Pfam" id="PF13558">
    <property type="entry name" value="SbcC_Walker_B"/>
    <property type="match status" value="1"/>
</dbReference>
<organism evidence="7 8">
    <name type="scientific">Actinomyces weissii</name>
    <dbReference type="NCBI Taxonomy" id="675090"/>
    <lineage>
        <taxon>Bacteria</taxon>
        <taxon>Bacillati</taxon>
        <taxon>Actinomycetota</taxon>
        <taxon>Actinomycetes</taxon>
        <taxon>Actinomycetales</taxon>
        <taxon>Actinomycetaceae</taxon>
        <taxon>Actinomyces</taxon>
    </lineage>
</organism>
<feature type="compositionally biased region" description="Low complexity" evidence="5">
    <location>
        <begin position="512"/>
        <end position="529"/>
    </location>
</feature>
<proteinExistence type="inferred from homology"/>
<protein>
    <recommendedName>
        <fullName evidence="3">Nuclease SbcCD subunit C</fullName>
    </recommendedName>
</protein>
<name>A0A7T7M8R4_9ACTO</name>
<dbReference type="Pfam" id="PF13476">
    <property type="entry name" value="AAA_23"/>
    <property type="match status" value="1"/>
</dbReference>
<gene>
    <name evidence="7" type="ORF">JG540_07890</name>
</gene>